<reference evidence="1" key="1">
    <citation type="submission" date="2020-05" db="EMBL/GenBank/DDBJ databases">
        <title>Large-scale comparative analyses of tick genomes elucidate their genetic diversity and vector capacities.</title>
        <authorList>
            <person name="Jia N."/>
            <person name="Wang J."/>
            <person name="Shi W."/>
            <person name="Du L."/>
            <person name="Sun Y."/>
            <person name="Zhan W."/>
            <person name="Jiang J."/>
            <person name="Wang Q."/>
            <person name="Zhang B."/>
            <person name="Ji P."/>
            <person name="Sakyi L.B."/>
            <person name="Cui X."/>
            <person name="Yuan T."/>
            <person name="Jiang B."/>
            <person name="Yang W."/>
            <person name="Lam T.T.-Y."/>
            <person name="Chang Q."/>
            <person name="Ding S."/>
            <person name="Wang X."/>
            <person name="Zhu J."/>
            <person name="Ruan X."/>
            <person name="Zhao L."/>
            <person name="Wei J."/>
            <person name="Que T."/>
            <person name="Du C."/>
            <person name="Cheng J."/>
            <person name="Dai P."/>
            <person name="Han X."/>
            <person name="Huang E."/>
            <person name="Gao Y."/>
            <person name="Liu J."/>
            <person name="Shao H."/>
            <person name="Ye R."/>
            <person name="Li L."/>
            <person name="Wei W."/>
            <person name="Wang X."/>
            <person name="Wang C."/>
            <person name="Yang T."/>
            <person name="Huo Q."/>
            <person name="Li W."/>
            <person name="Guo W."/>
            <person name="Chen H."/>
            <person name="Zhou L."/>
            <person name="Ni X."/>
            <person name="Tian J."/>
            <person name="Zhou Y."/>
            <person name="Sheng Y."/>
            <person name="Liu T."/>
            <person name="Pan Y."/>
            <person name="Xia L."/>
            <person name="Li J."/>
            <person name="Zhao F."/>
            <person name="Cao W."/>
        </authorList>
    </citation>
    <scope>NUCLEOTIDE SEQUENCE</scope>
    <source>
        <strain evidence="1">Dsil-2018</strain>
    </source>
</reference>
<dbReference type="Proteomes" id="UP000821865">
    <property type="component" value="Chromosome 8"/>
</dbReference>
<name>A0ACB8CC69_DERSI</name>
<proteinExistence type="predicted"/>
<protein>
    <submittedName>
        <fullName evidence="1">Uncharacterized protein</fullName>
    </submittedName>
</protein>
<sequence>MFHSLKELETNLEQFNFGLLKIASDFEERWNMPHCVGAIDGKRVVIECPSKSGSEDYNCKYCFNKSLLAIAVPATGLHPFLSACTDKEQLQGDQGDSALTSHFAEAHSEIIFNYHLSRARRVIENAFGIMAQKWRILRLPLKAKDDNARRIISACVVLHNFLFKESPTSRSAYYPPGTADHLDWQENITEGSWMAEDSSNSSLPPLRSPGCHSTS</sequence>
<comment type="caution">
    <text evidence="1">The sequence shown here is derived from an EMBL/GenBank/DDBJ whole genome shotgun (WGS) entry which is preliminary data.</text>
</comment>
<evidence type="ECO:0000313" key="1">
    <source>
        <dbReference type="EMBL" id="KAH7938536.1"/>
    </source>
</evidence>
<organism evidence="1 2">
    <name type="scientific">Dermacentor silvarum</name>
    <name type="common">Tick</name>
    <dbReference type="NCBI Taxonomy" id="543639"/>
    <lineage>
        <taxon>Eukaryota</taxon>
        <taxon>Metazoa</taxon>
        <taxon>Ecdysozoa</taxon>
        <taxon>Arthropoda</taxon>
        <taxon>Chelicerata</taxon>
        <taxon>Arachnida</taxon>
        <taxon>Acari</taxon>
        <taxon>Parasitiformes</taxon>
        <taxon>Ixodida</taxon>
        <taxon>Ixodoidea</taxon>
        <taxon>Ixodidae</taxon>
        <taxon>Rhipicephalinae</taxon>
        <taxon>Dermacentor</taxon>
    </lineage>
</organism>
<gene>
    <name evidence="1" type="ORF">HPB49_024981</name>
</gene>
<keyword evidence="2" id="KW-1185">Reference proteome</keyword>
<accession>A0ACB8CC69</accession>
<evidence type="ECO:0000313" key="2">
    <source>
        <dbReference type="Proteomes" id="UP000821865"/>
    </source>
</evidence>
<dbReference type="EMBL" id="CM023477">
    <property type="protein sequence ID" value="KAH7938536.1"/>
    <property type="molecule type" value="Genomic_DNA"/>
</dbReference>